<organism evidence="2 3">
    <name type="scientific">Pseudoduganella albidiflava</name>
    <dbReference type="NCBI Taxonomy" id="321983"/>
    <lineage>
        <taxon>Bacteria</taxon>
        <taxon>Pseudomonadati</taxon>
        <taxon>Pseudomonadota</taxon>
        <taxon>Betaproteobacteria</taxon>
        <taxon>Burkholderiales</taxon>
        <taxon>Oxalobacteraceae</taxon>
        <taxon>Telluria group</taxon>
        <taxon>Pseudoduganella</taxon>
    </lineage>
</organism>
<dbReference type="RefSeq" id="WP_229420424.1">
    <property type="nucleotide sequence ID" value="NZ_BMWV01000005.1"/>
</dbReference>
<protein>
    <recommendedName>
        <fullName evidence="4">DUF3325 family protein</fullName>
    </recommendedName>
</protein>
<feature type="transmembrane region" description="Helical" evidence="1">
    <location>
        <begin position="36"/>
        <end position="53"/>
    </location>
</feature>
<dbReference type="Proteomes" id="UP000628442">
    <property type="component" value="Unassembled WGS sequence"/>
</dbReference>
<evidence type="ECO:0000313" key="2">
    <source>
        <dbReference type="EMBL" id="GGY43373.1"/>
    </source>
</evidence>
<gene>
    <name evidence="2" type="ORF">GCM10007387_26820</name>
</gene>
<keyword evidence="1" id="KW-0472">Membrane</keyword>
<evidence type="ECO:0000313" key="3">
    <source>
        <dbReference type="Proteomes" id="UP000628442"/>
    </source>
</evidence>
<sequence>MTAAVIGFMLLCAGTLAIYLASPHQSWLARPLPARPARVAGSLALLAALAAMLQAWRPLAAVFLFCTWTMLLFVAWPYLGAWRRARP</sequence>
<keyword evidence="1" id="KW-0812">Transmembrane</keyword>
<evidence type="ECO:0000256" key="1">
    <source>
        <dbReference type="SAM" id="Phobius"/>
    </source>
</evidence>
<reference evidence="2" key="1">
    <citation type="journal article" date="2014" name="Int. J. Syst. Evol. Microbiol.">
        <title>Complete genome sequence of Corynebacterium casei LMG S-19264T (=DSM 44701T), isolated from a smear-ripened cheese.</title>
        <authorList>
            <consortium name="US DOE Joint Genome Institute (JGI-PGF)"/>
            <person name="Walter F."/>
            <person name="Albersmeier A."/>
            <person name="Kalinowski J."/>
            <person name="Ruckert C."/>
        </authorList>
    </citation>
    <scope>NUCLEOTIDE SEQUENCE</scope>
    <source>
        <strain evidence="2">KCTC 12343</strain>
    </source>
</reference>
<proteinExistence type="predicted"/>
<accession>A0AA87XSH3</accession>
<keyword evidence="1" id="KW-1133">Transmembrane helix</keyword>
<evidence type="ECO:0008006" key="4">
    <source>
        <dbReference type="Google" id="ProtNLM"/>
    </source>
</evidence>
<comment type="caution">
    <text evidence="2">The sequence shown here is derived from an EMBL/GenBank/DDBJ whole genome shotgun (WGS) entry which is preliminary data.</text>
</comment>
<feature type="transmembrane region" description="Helical" evidence="1">
    <location>
        <begin position="60"/>
        <end position="79"/>
    </location>
</feature>
<name>A0AA87XSH3_9BURK</name>
<dbReference type="AlphaFoldDB" id="A0AA87XSH3"/>
<reference evidence="2" key="2">
    <citation type="submission" date="2022-12" db="EMBL/GenBank/DDBJ databases">
        <authorList>
            <person name="Sun Q."/>
            <person name="Kim S."/>
        </authorList>
    </citation>
    <scope>NUCLEOTIDE SEQUENCE</scope>
    <source>
        <strain evidence="2">KCTC 12343</strain>
    </source>
</reference>
<dbReference type="EMBL" id="BMWV01000005">
    <property type="protein sequence ID" value="GGY43373.1"/>
    <property type="molecule type" value="Genomic_DNA"/>
</dbReference>